<dbReference type="InterPro" id="IPR036942">
    <property type="entry name" value="Beta-barrel_TonB_sf"/>
</dbReference>
<keyword evidence="10 11" id="KW-0998">Cell outer membrane</keyword>
<evidence type="ECO:0000256" key="2">
    <source>
        <dbReference type="ARBA" id="ARBA00022448"/>
    </source>
</evidence>
<dbReference type="InterPro" id="IPR012910">
    <property type="entry name" value="Plug_dom"/>
</dbReference>
<dbReference type="SUPFAM" id="SSF56935">
    <property type="entry name" value="Porins"/>
    <property type="match status" value="1"/>
</dbReference>
<evidence type="ECO:0000256" key="4">
    <source>
        <dbReference type="ARBA" id="ARBA00022496"/>
    </source>
</evidence>
<proteinExistence type="inferred from homology"/>
<feature type="domain" description="TonB-dependent receptor plug" evidence="13">
    <location>
        <begin position="73"/>
        <end position="204"/>
    </location>
</feature>
<keyword evidence="15" id="KW-1185">Reference proteome</keyword>
<evidence type="ECO:0000256" key="3">
    <source>
        <dbReference type="ARBA" id="ARBA00022452"/>
    </source>
</evidence>
<protein>
    <submittedName>
        <fullName evidence="14">TonB-dependent receptor plug domain-containing protein</fullName>
    </submittedName>
</protein>
<keyword evidence="8" id="KW-0406">Ion transport</keyword>
<comment type="subcellular location">
    <subcellularLocation>
        <location evidence="1 11">Cell outer membrane</location>
        <topology evidence="1 11">Multi-pass membrane protein</topology>
    </subcellularLocation>
</comment>
<accession>A0AAF0CSI0</accession>
<keyword evidence="4" id="KW-0410">Iron transport</keyword>
<evidence type="ECO:0000256" key="10">
    <source>
        <dbReference type="ARBA" id="ARBA00023237"/>
    </source>
</evidence>
<dbReference type="RefSeq" id="WP_330931489.1">
    <property type="nucleotide sequence ID" value="NZ_CP119075.1"/>
</dbReference>
<dbReference type="GO" id="GO:0015344">
    <property type="term" value="F:siderophore uptake transmembrane transporter activity"/>
    <property type="evidence" value="ECO:0007669"/>
    <property type="project" value="TreeGrafter"/>
</dbReference>
<keyword evidence="6 12" id="KW-0732">Signal</keyword>
<sequence length="1079" mass="119937">MFPLFPRFGRAYAALSVGLISSVTLLAQVAVETNAESAEEDVVLLSVFNVDASQDKGYRAANTISGTSLNTAIQDLPMPLEVITSEFVDDLGATDFEEALKYTSGVFTDQYNESSGANSAGANGSYSAERSPSSNGGLGNRFSNAINIRSYNVQFQNRMGFRVGGTVSEYGVTLGGILDSLNYERIEVVRGPSSLLYGIGVLSGIANVVGKRPLPEHRFAATTSFGSFGFQRHTIEDTGPITDKLRYRFGYAHEERDDWTDFRTKQLDFFVGQLEFQPNSIIDLLIEYQRGHTHFGGTGTQYLYDDLNARSFGGALRNEFNEQINWARDFGGMGPEYRYTGPDTYEEREEWNLLANLDITPMDGLAINLGGYWGAQTSEDFDLNIATINNQESSLFVKRRIRIPTNPPTYRTVIQYVPDEYITVFENPPSPIYNDTTDFKTARYYWKNTPTAGEFAQYRARVNYEFETPFIGGPAQHNLLVGRHDIKDTIDYAQGTELFARLFVPNNLTNPALSEATDDPLVFRDIYDTEPITYNGELLAQPGREYQQTDLWYSGHYGVYQGRFWDDRIMVIGGLRHDRYQGLEKEYERNDGIRGVIDNPDNVTDGFKRIEYNFDEPIEVTTGTFAARYDIRDGLAVYALAAEGVSPNTGALDGNEDFIEAERSLSKEVGVKWELAQGRLSGTFSVYEIERKNAIWNFAAAPAPSQWVGGTNRNGNGGQVLSDFDPSEILSGQTVLNYGVDSSYFNPEDIAQDPVTRQYPDGILTVESLFNDTPNPQNVVFLDYNKLDAAGFRDEIERAFADVTHSRSTNNGDFDPIRYARITGTYAGQSASGNAGANVTFGDKAKGFDFQVIYSPIENWQMILNFAHTARSVSSPFDLVPAIDQVSGTEFGTEYDIWVRTLGRAAFGLEEVDNNGDGIPDVILRDGQPVSSSNIVPADSATGGLQGTSLFFGAKDEASFWSKYTIVNGPLRNLSLLFGAKYIGPQATAVQVGGSNLAANLYPTPPIEKRIEFDTGLVYTTKWGDTSWRFALNVYNLLDDQKDYSEVEYTNVNTGGIERRRSVLYHAPRSVRFSARMSF</sequence>
<keyword evidence="5 11" id="KW-0812">Transmembrane</keyword>
<dbReference type="KEGG" id="slom:PXH66_10215"/>
<feature type="signal peptide" evidence="12">
    <location>
        <begin position="1"/>
        <end position="27"/>
    </location>
</feature>
<evidence type="ECO:0000256" key="1">
    <source>
        <dbReference type="ARBA" id="ARBA00004571"/>
    </source>
</evidence>
<keyword evidence="7" id="KW-0408">Iron</keyword>
<keyword evidence="9 11" id="KW-0472">Membrane</keyword>
<organism evidence="14 15">
    <name type="scientific">Synoicihabitans lomoniglobus</name>
    <dbReference type="NCBI Taxonomy" id="2909285"/>
    <lineage>
        <taxon>Bacteria</taxon>
        <taxon>Pseudomonadati</taxon>
        <taxon>Verrucomicrobiota</taxon>
        <taxon>Opitutia</taxon>
        <taxon>Opitutales</taxon>
        <taxon>Opitutaceae</taxon>
        <taxon>Synoicihabitans</taxon>
    </lineage>
</organism>
<reference evidence="14" key="1">
    <citation type="submission" date="2023-03" db="EMBL/GenBank/DDBJ databases">
        <title>Lomoglobus Profundus gen. nov., sp. nov., a novel member of the phylum Verrucomicrobia, isolated from deep-marine sediment of South China Sea.</title>
        <authorList>
            <person name="Ahmad T."/>
            <person name="Ishaq S.E."/>
            <person name="Wang F."/>
        </authorList>
    </citation>
    <scope>NUCLEOTIDE SEQUENCE</scope>
    <source>
        <strain evidence="14">LMO-M01</strain>
    </source>
</reference>
<dbReference type="EMBL" id="CP119075">
    <property type="protein sequence ID" value="WED67226.1"/>
    <property type="molecule type" value="Genomic_DNA"/>
</dbReference>
<dbReference type="AlphaFoldDB" id="A0AAF0CSI0"/>
<dbReference type="PANTHER" id="PTHR32552:SF68">
    <property type="entry name" value="FERRICHROME OUTER MEMBRANE TRANSPORTER_PHAGE RECEPTOR"/>
    <property type="match status" value="1"/>
</dbReference>
<dbReference type="GO" id="GO:0009279">
    <property type="term" value="C:cell outer membrane"/>
    <property type="evidence" value="ECO:0007669"/>
    <property type="project" value="UniProtKB-SubCell"/>
</dbReference>
<feature type="chain" id="PRO_5041945518" evidence="12">
    <location>
        <begin position="28"/>
        <end position="1079"/>
    </location>
</feature>
<evidence type="ECO:0000256" key="5">
    <source>
        <dbReference type="ARBA" id="ARBA00022692"/>
    </source>
</evidence>
<dbReference type="InterPro" id="IPR039426">
    <property type="entry name" value="TonB-dep_rcpt-like"/>
</dbReference>
<evidence type="ECO:0000313" key="15">
    <source>
        <dbReference type="Proteomes" id="UP001218638"/>
    </source>
</evidence>
<evidence type="ECO:0000256" key="11">
    <source>
        <dbReference type="PROSITE-ProRule" id="PRU01360"/>
    </source>
</evidence>
<keyword evidence="3 11" id="KW-1134">Transmembrane beta strand</keyword>
<keyword evidence="14" id="KW-0675">Receptor</keyword>
<evidence type="ECO:0000313" key="14">
    <source>
        <dbReference type="EMBL" id="WED67226.1"/>
    </source>
</evidence>
<keyword evidence="2 11" id="KW-0813">Transport</keyword>
<evidence type="ECO:0000256" key="6">
    <source>
        <dbReference type="ARBA" id="ARBA00022729"/>
    </source>
</evidence>
<evidence type="ECO:0000259" key="13">
    <source>
        <dbReference type="Pfam" id="PF07715"/>
    </source>
</evidence>
<dbReference type="Pfam" id="PF07715">
    <property type="entry name" value="Plug"/>
    <property type="match status" value="1"/>
</dbReference>
<dbReference type="Gene3D" id="2.40.170.20">
    <property type="entry name" value="TonB-dependent receptor, beta-barrel domain"/>
    <property type="match status" value="2"/>
</dbReference>
<name>A0AAF0CSI0_9BACT</name>
<dbReference type="PROSITE" id="PS52016">
    <property type="entry name" value="TONB_DEPENDENT_REC_3"/>
    <property type="match status" value="1"/>
</dbReference>
<dbReference type="InterPro" id="IPR037066">
    <property type="entry name" value="Plug_dom_sf"/>
</dbReference>
<evidence type="ECO:0000256" key="8">
    <source>
        <dbReference type="ARBA" id="ARBA00023065"/>
    </source>
</evidence>
<evidence type="ECO:0000256" key="9">
    <source>
        <dbReference type="ARBA" id="ARBA00023136"/>
    </source>
</evidence>
<gene>
    <name evidence="14" type="ORF">PXH66_10215</name>
</gene>
<dbReference type="Gene3D" id="2.170.130.10">
    <property type="entry name" value="TonB-dependent receptor, plug domain"/>
    <property type="match status" value="1"/>
</dbReference>
<evidence type="ECO:0000256" key="7">
    <source>
        <dbReference type="ARBA" id="ARBA00023004"/>
    </source>
</evidence>
<dbReference type="Proteomes" id="UP001218638">
    <property type="component" value="Chromosome"/>
</dbReference>
<evidence type="ECO:0000256" key="12">
    <source>
        <dbReference type="SAM" id="SignalP"/>
    </source>
</evidence>
<dbReference type="PANTHER" id="PTHR32552">
    <property type="entry name" value="FERRICHROME IRON RECEPTOR-RELATED"/>
    <property type="match status" value="1"/>
</dbReference>
<comment type="similarity">
    <text evidence="11">Belongs to the TonB-dependent receptor family.</text>
</comment>